<dbReference type="Pfam" id="PF13407">
    <property type="entry name" value="Peripla_BP_4"/>
    <property type="match status" value="1"/>
</dbReference>
<sequence>MKRLAVLILSGIMAAGALTGCTMNSSLVKTETTQVKDDSEKKIAFIIPTNNFDYFVYIGAMARKTAEENKVQIDCWDAAFDFTKVADFVDLAAVQGYDAIVVANGDNSAEPAIKEAAAKGIPLINYDSALAGDFYAQIMSSNKQMGKMIGDYAVQLITEADKAETVRVIISGMPSSPSDVDREAGIREALSVLGDKVEIETVFPSGTNNSENVQSLWDDLLISKTAGTVDYIFCTNSGSSLGVLSSVLSAGRNEIGIFGIDDEDGQISALQDPSNPYLATVGQDPFSIGKKSVECAIKAMNGERSGLITVDASLYTKENVSEVLKEKQALKEELNAYK</sequence>
<comment type="subcellular location">
    <subcellularLocation>
        <location evidence="1">Cell envelope</location>
    </subcellularLocation>
</comment>
<keyword evidence="3 4" id="KW-0732">Signal</keyword>
<feature type="domain" description="Periplasmic binding protein" evidence="5">
    <location>
        <begin position="43"/>
        <end position="303"/>
    </location>
</feature>
<comment type="similarity">
    <text evidence="2">Belongs to the bacterial solute-binding protein 2 family.</text>
</comment>
<feature type="chain" id="PRO_5046788934" evidence="4">
    <location>
        <begin position="20"/>
        <end position="338"/>
    </location>
</feature>
<gene>
    <name evidence="6" type="ORF">WMQ36_01355</name>
</gene>
<name>A0ABV1CZN7_9FIRM</name>
<evidence type="ECO:0000256" key="2">
    <source>
        <dbReference type="ARBA" id="ARBA00007639"/>
    </source>
</evidence>
<evidence type="ECO:0000313" key="6">
    <source>
        <dbReference type="EMBL" id="MEQ2423609.1"/>
    </source>
</evidence>
<dbReference type="SUPFAM" id="SSF53822">
    <property type="entry name" value="Periplasmic binding protein-like I"/>
    <property type="match status" value="1"/>
</dbReference>
<evidence type="ECO:0000313" key="7">
    <source>
        <dbReference type="Proteomes" id="UP001454086"/>
    </source>
</evidence>
<protein>
    <submittedName>
        <fullName evidence="6">Sugar ABC transporter substrate-binding protein</fullName>
    </submittedName>
</protein>
<evidence type="ECO:0000256" key="4">
    <source>
        <dbReference type="SAM" id="SignalP"/>
    </source>
</evidence>
<evidence type="ECO:0000259" key="5">
    <source>
        <dbReference type="Pfam" id="PF13407"/>
    </source>
</evidence>
<organism evidence="6 7">
    <name type="scientific">Enterocloster hominis</name>
    <name type="common">ex Hitch et al. 2024</name>
    <dbReference type="NCBI Taxonomy" id="1917870"/>
    <lineage>
        <taxon>Bacteria</taxon>
        <taxon>Bacillati</taxon>
        <taxon>Bacillota</taxon>
        <taxon>Clostridia</taxon>
        <taxon>Lachnospirales</taxon>
        <taxon>Lachnospiraceae</taxon>
        <taxon>Enterocloster</taxon>
    </lineage>
</organism>
<dbReference type="Proteomes" id="UP001454086">
    <property type="component" value="Unassembled WGS sequence"/>
</dbReference>
<feature type="signal peptide" evidence="4">
    <location>
        <begin position="1"/>
        <end position="19"/>
    </location>
</feature>
<dbReference type="PROSITE" id="PS51257">
    <property type="entry name" value="PROKAR_LIPOPROTEIN"/>
    <property type="match status" value="1"/>
</dbReference>
<comment type="caution">
    <text evidence="6">The sequence shown here is derived from an EMBL/GenBank/DDBJ whole genome shotgun (WGS) entry which is preliminary data.</text>
</comment>
<dbReference type="PANTHER" id="PTHR46847">
    <property type="entry name" value="D-ALLOSE-BINDING PERIPLASMIC PROTEIN-RELATED"/>
    <property type="match status" value="1"/>
</dbReference>
<dbReference type="RefSeq" id="WP_025484696.1">
    <property type="nucleotide sequence ID" value="NZ_JAJFEB010000013.1"/>
</dbReference>
<dbReference type="EMBL" id="JBBMFM010000003">
    <property type="protein sequence ID" value="MEQ2423609.1"/>
    <property type="molecule type" value="Genomic_DNA"/>
</dbReference>
<dbReference type="InterPro" id="IPR028082">
    <property type="entry name" value="Peripla_BP_I"/>
</dbReference>
<evidence type="ECO:0000256" key="3">
    <source>
        <dbReference type="ARBA" id="ARBA00022729"/>
    </source>
</evidence>
<reference evidence="6 7" key="1">
    <citation type="submission" date="2024-03" db="EMBL/GenBank/DDBJ databases">
        <title>Human intestinal bacterial collection.</title>
        <authorList>
            <person name="Pauvert C."/>
            <person name="Hitch T.C.A."/>
            <person name="Clavel T."/>
        </authorList>
    </citation>
    <scope>NUCLEOTIDE SEQUENCE [LARGE SCALE GENOMIC DNA]</scope>
    <source>
        <strain evidence="6 7">CLA-SR-H021</strain>
    </source>
</reference>
<dbReference type="CDD" id="cd01536">
    <property type="entry name" value="PBP1_ABC_sugar_binding-like"/>
    <property type="match status" value="1"/>
</dbReference>
<keyword evidence="7" id="KW-1185">Reference proteome</keyword>
<evidence type="ECO:0000256" key="1">
    <source>
        <dbReference type="ARBA" id="ARBA00004196"/>
    </source>
</evidence>
<accession>A0ABV1CZN7</accession>
<proteinExistence type="inferred from homology"/>
<dbReference type="Gene3D" id="3.40.50.2300">
    <property type="match status" value="2"/>
</dbReference>
<dbReference type="InterPro" id="IPR025997">
    <property type="entry name" value="SBP_2_dom"/>
</dbReference>
<dbReference type="PANTHER" id="PTHR46847:SF1">
    <property type="entry name" value="D-ALLOSE-BINDING PERIPLASMIC PROTEIN-RELATED"/>
    <property type="match status" value="1"/>
</dbReference>